<keyword evidence="9" id="KW-1185">Reference proteome</keyword>
<evidence type="ECO:0000313" key="8">
    <source>
        <dbReference type="EMBL" id="VFT95476.1"/>
    </source>
</evidence>
<dbReference type="Pfam" id="PF00025">
    <property type="entry name" value="Arf"/>
    <property type="match status" value="1"/>
</dbReference>
<evidence type="ECO:0000256" key="5">
    <source>
        <dbReference type="PIRSR" id="PIRSR606689-2"/>
    </source>
</evidence>
<dbReference type="InterPro" id="IPR027417">
    <property type="entry name" value="P-loop_NTPase"/>
</dbReference>
<dbReference type="CDD" id="cd00878">
    <property type="entry name" value="Arf_Arl"/>
    <property type="match status" value="1"/>
</dbReference>
<evidence type="ECO:0000313" key="7">
    <source>
        <dbReference type="EMBL" id="KAF0689830.1"/>
    </source>
</evidence>
<dbReference type="GO" id="GO:0046872">
    <property type="term" value="F:metal ion binding"/>
    <property type="evidence" value="ECO:0007669"/>
    <property type="project" value="UniProtKB-KW"/>
</dbReference>
<keyword evidence="3 4" id="KW-0342">GTP-binding</keyword>
<dbReference type="SMART" id="SM00177">
    <property type="entry name" value="ARF"/>
    <property type="match status" value="1"/>
</dbReference>
<feature type="binding site" evidence="5">
    <location>
        <position position="36"/>
    </location>
    <ligand>
        <name>Mg(2+)</name>
        <dbReference type="ChEBI" id="CHEBI:18420"/>
    </ligand>
</feature>
<name>A0A485LCD7_9STRA</name>
<dbReference type="GO" id="GO:0005525">
    <property type="term" value="F:GTP binding"/>
    <property type="evidence" value="ECO:0007669"/>
    <property type="project" value="UniProtKB-KW"/>
</dbReference>
<dbReference type="AlphaFoldDB" id="A0A485LCD7"/>
<dbReference type="NCBIfam" id="TIGR00231">
    <property type="entry name" value="small_GTP"/>
    <property type="match status" value="1"/>
</dbReference>
<feature type="binding site" evidence="4">
    <location>
        <begin position="131"/>
        <end position="134"/>
    </location>
    <ligand>
        <name>GTP</name>
        <dbReference type="ChEBI" id="CHEBI:37565"/>
    </ligand>
</feature>
<reference evidence="8 9" key="1">
    <citation type="submission" date="2019-03" db="EMBL/GenBank/DDBJ databases">
        <authorList>
            <person name="Gaulin E."/>
            <person name="Dumas B."/>
        </authorList>
    </citation>
    <scope>NUCLEOTIDE SEQUENCE [LARGE SCALE GENOMIC DNA]</scope>
    <source>
        <strain evidence="8">CBS 568.67</strain>
    </source>
</reference>
<keyword evidence="2 4" id="KW-0547">Nucleotide-binding</keyword>
<dbReference type="InterPro" id="IPR005225">
    <property type="entry name" value="Small_GTP-bd"/>
</dbReference>
<dbReference type="Proteomes" id="UP000332933">
    <property type="component" value="Unassembled WGS sequence"/>
</dbReference>
<dbReference type="EMBL" id="CAADRA010006430">
    <property type="protein sequence ID" value="VFT95476.1"/>
    <property type="molecule type" value="Genomic_DNA"/>
</dbReference>
<protein>
    <submittedName>
        <fullName evidence="8">Aste57867_18742 protein</fullName>
    </submittedName>
</protein>
<dbReference type="GO" id="GO:0030010">
    <property type="term" value="P:establishment of cell polarity"/>
    <property type="evidence" value="ECO:0007669"/>
    <property type="project" value="UniProtKB-ARBA"/>
</dbReference>
<dbReference type="PRINTS" id="PR00328">
    <property type="entry name" value="SAR1GTPBP"/>
</dbReference>
<keyword evidence="5" id="KW-0460">Magnesium</keyword>
<dbReference type="EMBL" id="VJMH01006409">
    <property type="protein sequence ID" value="KAF0689830.1"/>
    <property type="molecule type" value="Genomic_DNA"/>
</dbReference>
<feature type="binding site" evidence="5">
    <location>
        <position position="53"/>
    </location>
    <ligand>
        <name>Mg(2+)</name>
        <dbReference type="ChEBI" id="CHEBI:18420"/>
    </ligand>
</feature>
<evidence type="ECO:0000256" key="4">
    <source>
        <dbReference type="PIRSR" id="PIRSR606689-1"/>
    </source>
</evidence>
<feature type="binding site" evidence="4">
    <location>
        <position position="75"/>
    </location>
    <ligand>
        <name>GTP</name>
        <dbReference type="ChEBI" id="CHEBI:37565"/>
    </ligand>
</feature>
<gene>
    <name evidence="8" type="primary">Aste57867_18742</name>
    <name evidence="7" type="ORF">As57867_018678</name>
    <name evidence="8" type="ORF">ASTE57867_18742</name>
</gene>
<proteinExistence type="inferred from homology"/>
<dbReference type="InterPro" id="IPR024156">
    <property type="entry name" value="Small_GTPase_ARF"/>
</dbReference>
<comment type="similarity">
    <text evidence="1 6">Belongs to the small GTPase superfamily. Arf family.</text>
</comment>
<evidence type="ECO:0000313" key="9">
    <source>
        <dbReference type="Proteomes" id="UP000332933"/>
    </source>
</evidence>
<organism evidence="8 9">
    <name type="scientific">Aphanomyces stellatus</name>
    <dbReference type="NCBI Taxonomy" id="120398"/>
    <lineage>
        <taxon>Eukaryota</taxon>
        <taxon>Sar</taxon>
        <taxon>Stramenopiles</taxon>
        <taxon>Oomycota</taxon>
        <taxon>Saprolegniomycetes</taxon>
        <taxon>Saprolegniales</taxon>
        <taxon>Verrucalvaceae</taxon>
        <taxon>Aphanomyces</taxon>
    </lineage>
</organism>
<accession>A0A485LCD7</accession>
<dbReference type="PROSITE" id="PS51417">
    <property type="entry name" value="ARF"/>
    <property type="match status" value="1"/>
</dbReference>
<sequence>MTRMGVCASKTKFELVKFHANRRKILLVGLDEAGKTTILYKFKTSQACLTAPTIGFNVEVFEYNDIEFTMWDVGGQEKLRGLWKHYYQTTDAIVFVVDSSDRHRIHVAAEVLRRTLQDDELRHVKLLVFANKQDLENVMTPSQVSDALQLNKVTHHAAFTQPCSAVRGQGLNEGLEWLSNTLNGD</sequence>
<evidence type="ECO:0000256" key="1">
    <source>
        <dbReference type="ARBA" id="ARBA00010290"/>
    </source>
</evidence>
<evidence type="ECO:0000256" key="6">
    <source>
        <dbReference type="RuleBase" id="RU003925"/>
    </source>
</evidence>
<dbReference type="PANTHER" id="PTHR11711">
    <property type="entry name" value="ADP RIBOSYLATION FACTOR-RELATED"/>
    <property type="match status" value="1"/>
</dbReference>
<evidence type="ECO:0000256" key="2">
    <source>
        <dbReference type="ARBA" id="ARBA00022741"/>
    </source>
</evidence>
<reference evidence="7" key="2">
    <citation type="submission" date="2019-06" db="EMBL/GenBank/DDBJ databases">
        <title>Genomics analysis of Aphanomyces spp. identifies a new class of oomycete effector associated with host adaptation.</title>
        <authorList>
            <person name="Gaulin E."/>
        </authorList>
    </citation>
    <scope>NUCLEOTIDE SEQUENCE</scope>
    <source>
        <strain evidence="7">CBS 578.67</strain>
    </source>
</reference>
<dbReference type="Gene3D" id="3.40.50.300">
    <property type="entry name" value="P-loop containing nucleotide triphosphate hydrolases"/>
    <property type="match status" value="1"/>
</dbReference>
<dbReference type="GO" id="GO:0003924">
    <property type="term" value="F:GTPase activity"/>
    <property type="evidence" value="ECO:0007669"/>
    <property type="project" value="InterPro"/>
</dbReference>
<dbReference type="InterPro" id="IPR006689">
    <property type="entry name" value="Small_GTPase_ARF/SAR"/>
</dbReference>
<dbReference type="OrthoDB" id="2011769at2759"/>
<feature type="binding site" evidence="4">
    <location>
        <begin position="29"/>
        <end position="36"/>
    </location>
    <ligand>
        <name>GTP</name>
        <dbReference type="ChEBI" id="CHEBI:37565"/>
    </ligand>
</feature>
<dbReference type="FunFam" id="3.40.50.300:FF:000412">
    <property type="entry name" value="ADP-ribosylation factor 1"/>
    <property type="match status" value="1"/>
</dbReference>
<evidence type="ECO:0000256" key="3">
    <source>
        <dbReference type="ARBA" id="ARBA00023134"/>
    </source>
</evidence>
<dbReference type="SMART" id="SM00178">
    <property type="entry name" value="SAR"/>
    <property type="match status" value="1"/>
</dbReference>
<dbReference type="SMART" id="SM00175">
    <property type="entry name" value="RAB"/>
    <property type="match status" value="1"/>
</dbReference>
<dbReference type="SUPFAM" id="SSF52540">
    <property type="entry name" value="P-loop containing nucleoside triphosphate hydrolases"/>
    <property type="match status" value="1"/>
</dbReference>
<keyword evidence="5" id="KW-0479">Metal-binding</keyword>